<proteinExistence type="predicted"/>
<protein>
    <submittedName>
        <fullName evidence="1">Uncharacterized protein</fullName>
    </submittedName>
</protein>
<sequence>MWKYYGLECGCKKIGSQKIRLDKTEVSSKIKVL</sequence>
<reference evidence="1" key="2">
    <citation type="journal article" date="2015" name="Data Brief">
        <title>Shoot transcriptome of the giant reed, Arundo donax.</title>
        <authorList>
            <person name="Barrero R.A."/>
            <person name="Guerrero F.D."/>
            <person name="Moolhuijzen P."/>
            <person name="Goolsby J.A."/>
            <person name="Tidwell J."/>
            <person name="Bellgard S.E."/>
            <person name="Bellgard M.I."/>
        </authorList>
    </citation>
    <scope>NUCLEOTIDE SEQUENCE</scope>
    <source>
        <tissue evidence="1">Shoot tissue taken approximately 20 cm above the soil surface</tissue>
    </source>
</reference>
<dbReference type="EMBL" id="GBRH01256347">
    <property type="protein sequence ID" value="JAD41548.1"/>
    <property type="molecule type" value="Transcribed_RNA"/>
</dbReference>
<dbReference type="AlphaFoldDB" id="A0A0A8ZV22"/>
<evidence type="ECO:0000313" key="1">
    <source>
        <dbReference type="EMBL" id="JAD41548.1"/>
    </source>
</evidence>
<reference evidence="1" key="1">
    <citation type="submission" date="2014-09" db="EMBL/GenBank/DDBJ databases">
        <authorList>
            <person name="Magalhaes I.L.F."/>
            <person name="Oliveira U."/>
            <person name="Santos F.R."/>
            <person name="Vidigal T.H.D.A."/>
            <person name="Brescovit A.D."/>
            <person name="Santos A.J."/>
        </authorList>
    </citation>
    <scope>NUCLEOTIDE SEQUENCE</scope>
    <source>
        <tissue evidence="1">Shoot tissue taken approximately 20 cm above the soil surface</tissue>
    </source>
</reference>
<name>A0A0A8ZV22_ARUDO</name>
<organism evidence="1">
    <name type="scientific">Arundo donax</name>
    <name type="common">Giant reed</name>
    <name type="synonym">Donax arundinaceus</name>
    <dbReference type="NCBI Taxonomy" id="35708"/>
    <lineage>
        <taxon>Eukaryota</taxon>
        <taxon>Viridiplantae</taxon>
        <taxon>Streptophyta</taxon>
        <taxon>Embryophyta</taxon>
        <taxon>Tracheophyta</taxon>
        <taxon>Spermatophyta</taxon>
        <taxon>Magnoliopsida</taxon>
        <taxon>Liliopsida</taxon>
        <taxon>Poales</taxon>
        <taxon>Poaceae</taxon>
        <taxon>PACMAD clade</taxon>
        <taxon>Arundinoideae</taxon>
        <taxon>Arundineae</taxon>
        <taxon>Arundo</taxon>
    </lineage>
</organism>
<accession>A0A0A8ZV22</accession>